<accession>A0A4U0FDK4</accession>
<dbReference type="InterPro" id="IPR026906">
    <property type="entry name" value="LRR_5"/>
</dbReference>
<dbReference type="AlphaFoldDB" id="A0A4U0FDK4"/>
<dbReference type="RefSeq" id="WP_136777334.1">
    <property type="nucleotide sequence ID" value="NZ_SUPK01000003.1"/>
</dbReference>
<reference evidence="1 2" key="1">
    <citation type="submission" date="2019-04" db="EMBL/GenBank/DDBJ databases">
        <title>Cohnella sp. nov., isolated from soil.</title>
        <authorList>
            <person name="Kim W."/>
        </authorList>
    </citation>
    <scope>NUCLEOTIDE SEQUENCE [LARGE SCALE GENOMIC DNA]</scope>
    <source>
        <strain evidence="1 2">CAU 1483</strain>
    </source>
</reference>
<dbReference type="Gene3D" id="3.80.10.10">
    <property type="entry name" value="Ribonuclease Inhibitor"/>
    <property type="match status" value="1"/>
</dbReference>
<sequence length="121" mass="13148">MGYSGTSKDVTIPSSIAGKPVTYVTGLNGKQLTSVTIPDSVTIIGSNAFANNALTEITIPSSVTHIVLFPSRFFVSCSKNPGRRNLSVHRLFEKTHYIIAARSQHGRCLIHACLQIRRLGH</sequence>
<gene>
    <name evidence="1" type="ORF">E5161_08765</name>
</gene>
<organism evidence="1 2">
    <name type="scientific">Cohnella pontilimi</name>
    <dbReference type="NCBI Taxonomy" id="2564100"/>
    <lineage>
        <taxon>Bacteria</taxon>
        <taxon>Bacillati</taxon>
        <taxon>Bacillota</taxon>
        <taxon>Bacilli</taxon>
        <taxon>Bacillales</taxon>
        <taxon>Paenibacillaceae</taxon>
        <taxon>Cohnella</taxon>
    </lineage>
</organism>
<evidence type="ECO:0008006" key="3">
    <source>
        <dbReference type="Google" id="ProtNLM"/>
    </source>
</evidence>
<proteinExistence type="predicted"/>
<name>A0A4U0FDK4_9BACL</name>
<dbReference type="OrthoDB" id="504962at2"/>
<dbReference type="Proteomes" id="UP000309673">
    <property type="component" value="Unassembled WGS sequence"/>
</dbReference>
<dbReference type="EMBL" id="SUPK01000003">
    <property type="protein sequence ID" value="TJY42915.1"/>
    <property type="molecule type" value="Genomic_DNA"/>
</dbReference>
<evidence type="ECO:0000313" key="1">
    <source>
        <dbReference type="EMBL" id="TJY42915.1"/>
    </source>
</evidence>
<protein>
    <recommendedName>
        <fullName evidence="3">Leucine-rich repeat domain-containing protein</fullName>
    </recommendedName>
</protein>
<dbReference type="InterPro" id="IPR032675">
    <property type="entry name" value="LRR_dom_sf"/>
</dbReference>
<comment type="caution">
    <text evidence="1">The sequence shown here is derived from an EMBL/GenBank/DDBJ whole genome shotgun (WGS) entry which is preliminary data.</text>
</comment>
<keyword evidence="2" id="KW-1185">Reference proteome</keyword>
<evidence type="ECO:0000313" key="2">
    <source>
        <dbReference type="Proteomes" id="UP000309673"/>
    </source>
</evidence>
<dbReference type="Pfam" id="PF13306">
    <property type="entry name" value="LRR_5"/>
    <property type="match status" value="1"/>
</dbReference>